<keyword evidence="1" id="KW-0472">Membrane</keyword>
<evidence type="ECO:0000256" key="1">
    <source>
        <dbReference type="SAM" id="Phobius"/>
    </source>
</evidence>
<sequence length="141" mass="15936">MSVLLGITTLATLDSYVVQTCFKTVLLVIIIGVWIHQIHLLSDFHYKGHISAKSLSLSRAMQSTRSKNINRQWGKGQRNTRTENGSRFTLSSSYTVAFAQSLSENRHGALRELERLAKAKAQTMNICKCVLQRKLIDIRCL</sequence>
<dbReference type="EMBL" id="UYWY01004402">
    <property type="protein sequence ID" value="VDM29156.1"/>
    <property type="molecule type" value="Genomic_DNA"/>
</dbReference>
<reference evidence="4" key="1">
    <citation type="submission" date="2016-06" db="UniProtKB">
        <authorList>
            <consortium name="WormBaseParasite"/>
        </authorList>
    </citation>
    <scope>IDENTIFICATION</scope>
</reference>
<name>A0A183U4L9_TOXCA</name>
<reference evidence="2 3" key="2">
    <citation type="submission" date="2018-11" db="EMBL/GenBank/DDBJ databases">
        <authorList>
            <consortium name="Pathogen Informatics"/>
        </authorList>
    </citation>
    <scope>NUCLEOTIDE SEQUENCE [LARGE SCALE GENOMIC DNA]</scope>
</reference>
<gene>
    <name evidence="2" type="ORF">TCNE_LOCUS3439</name>
</gene>
<organism evidence="3 4">
    <name type="scientific">Toxocara canis</name>
    <name type="common">Canine roundworm</name>
    <dbReference type="NCBI Taxonomy" id="6265"/>
    <lineage>
        <taxon>Eukaryota</taxon>
        <taxon>Metazoa</taxon>
        <taxon>Ecdysozoa</taxon>
        <taxon>Nematoda</taxon>
        <taxon>Chromadorea</taxon>
        <taxon>Rhabditida</taxon>
        <taxon>Spirurina</taxon>
        <taxon>Ascaridomorpha</taxon>
        <taxon>Ascaridoidea</taxon>
        <taxon>Toxocaridae</taxon>
        <taxon>Toxocara</taxon>
    </lineage>
</organism>
<keyword evidence="1" id="KW-0812">Transmembrane</keyword>
<dbReference type="WBParaSite" id="TCNE_0000343901-mRNA-1">
    <property type="protein sequence ID" value="TCNE_0000343901-mRNA-1"/>
    <property type="gene ID" value="TCNE_0000343901"/>
</dbReference>
<proteinExistence type="predicted"/>
<keyword evidence="3" id="KW-1185">Reference proteome</keyword>
<evidence type="ECO:0000313" key="2">
    <source>
        <dbReference type="EMBL" id="VDM29156.1"/>
    </source>
</evidence>
<evidence type="ECO:0000313" key="4">
    <source>
        <dbReference type="WBParaSite" id="TCNE_0000343901-mRNA-1"/>
    </source>
</evidence>
<evidence type="ECO:0000313" key="3">
    <source>
        <dbReference type="Proteomes" id="UP000050794"/>
    </source>
</evidence>
<keyword evidence="1" id="KW-1133">Transmembrane helix</keyword>
<accession>A0A183U4L9</accession>
<feature type="transmembrane region" description="Helical" evidence="1">
    <location>
        <begin position="25"/>
        <end position="46"/>
    </location>
</feature>
<protein>
    <submittedName>
        <fullName evidence="4">Secreted protein</fullName>
    </submittedName>
</protein>
<dbReference type="Proteomes" id="UP000050794">
    <property type="component" value="Unassembled WGS sequence"/>
</dbReference>
<dbReference type="AlphaFoldDB" id="A0A183U4L9"/>